<evidence type="ECO:0000313" key="3">
    <source>
        <dbReference type="Proteomes" id="UP000192708"/>
    </source>
</evidence>
<dbReference type="PANTHER" id="PTHR47829:SF3">
    <property type="entry name" value="AMINOGLYCOSIDE PHOSPHOTRANSFERASE DOMAIN-CONTAINING PROTEIN"/>
    <property type="match status" value="1"/>
</dbReference>
<evidence type="ECO:0000259" key="1">
    <source>
        <dbReference type="Pfam" id="PF01636"/>
    </source>
</evidence>
<dbReference type="EMBL" id="FWXJ01000013">
    <property type="protein sequence ID" value="SMC71679.1"/>
    <property type="molecule type" value="Genomic_DNA"/>
</dbReference>
<keyword evidence="2" id="KW-0418">Kinase</keyword>
<dbReference type="STRING" id="1938817.SAMN06296008_11314"/>
<dbReference type="InterPro" id="IPR052898">
    <property type="entry name" value="ACAD10-like"/>
</dbReference>
<dbReference type="PANTHER" id="PTHR47829">
    <property type="entry name" value="HYDROLASE, PUTATIVE (AFU_ORTHOLOGUE AFUA_1G12880)-RELATED"/>
    <property type="match status" value="1"/>
</dbReference>
<gene>
    <name evidence="2" type="ORF">SAMN06296008_11314</name>
</gene>
<keyword evidence="3" id="KW-1185">Reference proteome</keyword>
<evidence type="ECO:0000313" key="2">
    <source>
        <dbReference type="EMBL" id="SMC71679.1"/>
    </source>
</evidence>
<reference evidence="2 3" key="1">
    <citation type="submission" date="2017-04" db="EMBL/GenBank/DDBJ databases">
        <authorList>
            <person name="Afonso C.L."/>
            <person name="Miller P.J."/>
            <person name="Scott M.A."/>
            <person name="Spackman E."/>
            <person name="Goraichik I."/>
            <person name="Dimitrov K.M."/>
            <person name="Suarez D.L."/>
            <person name="Swayne D.E."/>
        </authorList>
    </citation>
    <scope>NUCLEOTIDE SEQUENCE [LARGE SCALE GENOMIC DNA]</scope>
    <source>
        <strain evidence="2 3">VK13</strain>
    </source>
</reference>
<accession>A0A1W2BFI4</accession>
<dbReference type="Pfam" id="PF01636">
    <property type="entry name" value="APH"/>
    <property type="match status" value="1"/>
</dbReference>
<sequence>MTNPQSSTAPFSLNQKQLLDWMILHIEGVGEVSSIEVNQFEGGQSNPTFLIKLGTRKIVLRKKPEGNLLLSAHAIDREFKVIKALDNVGFPVAKPLAYCTDTSVIGAEFYLMDFVEGRIFWDPRLPGLQASERTAIFKEMNHTIAKLHALDPVAIGLSDYGKAGGYIGRQIARWTKQYQSSATEAIPEMDHLIEWLPKNIPNYDDTRLVHGDFRLDNMIFHPTEPKVLALLDWELSTLGHPLSDFAYHMMNWRFAPDLFRGLAGSAFEDLGIPIESSYLKEYLATTNQHLENEKDWEFYIIFNMFRMAAILQGVLFRALQGNAASEKALEAGSKAKPIAILAWQQVLSLPQ</sequence>
<organism evidence="2 3">
    <name type="scientific">Polynucleobacter kasalickyi</name>
    <dbReference type="NCBI Taxonomy" id="1938817"/>
    <lineage>
        <taxon>Bacteria</taxon>
        <taxon>Pseudomonadati</taxon>
        <taxon>Pseudomonadota</taxon>
        <taxon>Betaproteobacteria</taxon>
        <taxon>Burkholderiales</taxon>
        <taxon>Burkholderiaceae</taxon>
        <taxon>Polynucleobacter</taxon>
    </lineage>
</organism>
<dbReference type="Gene3D" id="3.90.1200.10">
    <property type="match status" value="1"/>
</dbReference>
<proteinExistence type="predicted"/>
<dbReference type="InterPro" id="IPR041726">
    <property type="entry name" value="ACAD10_11_N"/>
</dbReference>
<dbReference type="GO" id="GO:0016301">
    <property type="term" value="F:kinase activity"/>
    <property type="evidence" value="ECO:0007669"/>
    <property type="project" value="UniProtKB-KW"/>
</dbReference>
<dbReference type="Proteomes" id="UP000192708">
    <property type="component" value="Unassembled WGS sequence"/>
</dbReference>
<dbReference type="RefSeq" id="WP_084284958.1">
    <property type="nucleotide sequence ID" value="NZ_FWXJ01000013.1"/>
</dbReference>
<dbReference type="CDD" id="cd05154">
    <property type="entry name" value="ACAD10_11_N-like"/>
    <property type="match status" value="1"/>
</dbReference>
<dbReference type="Gene3D" id="3.30.200.20">
    <property type="entry name" value="Phosphorylase Kinase, domain 1"/>
    <property type="match status" value="1"/>
</dbReference>
<dbReference type="InterPro" id="IPR011009">
    <property type="entry name" value="Kinase-like_dom_sf"/>
</dbReference>
<dbReference type="AlphaFoldDB" id="A0A1W2BFI4"/>
<keyword evidence="2" id="KW-0808">Transferase</keyword>
<name>A0A1W2BFI4_9BURK</name>
<dbReference type="OrthoDB" id="3806873at2"/>
<dbReference type="SUPFAM" id="SSF56112">
    <property type="entry name" value="Protein kinase-like (PK-like)"/>
    <property type="match status" value="1"/>
</dbReference>
<protein>
    <submittedName>
        <fullName evidence="2">Predicted kinase, aminoglycoside phosphotransferase (APT) family</fullName>
    </submittedName>
</protein>
<dbReference type="InterPro" id="IPR002575">
    <property type="entry name" value="Aminoglycoside_PTrfase"/>
</dbReference>
<feature type="domain" description="Aminoglycoside phosphotransferase" evidence="1">
    <location>
        <begin position="37"/>
        <end position="257"/>
    </location>
</feature>